<dbReference type="AlphaFoldDB" id="A0A917YYZ5"/>
<keyword evidence="1" id="KW-0472">Membrane</keyword>
<protein>
    <submittedName>
        <fullName evidence="2">Uncharacterized protein</fullName>
    </submittedName>
</protein>
<accession>A0A917YYZ5</accession>
<comment type="caution">
    <text evidence="2">The sequence shown here is derived from an EMBL/GenBank/DDBJ whole genome shotgun (WGS) entry which is preliminary data.</text>
</comment>
<feature type="transmembrane region" description="Helical" evidence="1">
    <location>
        <begin position="36"/>
        <end position="60"/>
    </location>
</feature>
<feature type="transmembrane region" description="Helical" evidence="1">
    <location>
        <begin position="6"/>
        <end position="24"/>
    </location>
</feature>
<dbReference type="EMBL" id="BMLS01000003">
    <property type="protein sequence ID" value="GGO70247.1"/>
    <property type="molecule type" value="Genomic_DNA"/>
</dbReference>
<proteinExistence type="predicted"/>
<gene>
    <name evidence="2" type="ORF">GCM10010982_23290</name>
</gene>
<reference evidence="2" key="2">
    <citation type="submission" date="2020-09" db="EMBL/GenBank/DDBJ databases">
        <authorList>
            <person name="Sun Q."/>
            <person name="Zhou Y."/>
        </authorList>
    </citation>
    <scope>NUCLEOTIDE SEQUENCE</scope>
    <source>
        <strain evidence="2">CGMCC 1.7086</strain>
    </source>
</reference>
<dbReference type="RefSeq" id="WP_188695020.1">
    <property type="nucleotide sequence ID" value="NZ_BMLS01000003.1"/>
</dbReference>
<name>A0A917YYZ5_9ALTE</name>
<evidence type="ECO:0000256" key="1">
    <source>
        <dbReference type="SAM" id="Phobius"/>
    </source>
</evidence>
<keyword evidence="1" id="KW-0812">Transmembrane</keyword>
<evidence type="ECO:0000313" key="2">
    <source>
        <dbReference type="EMBL" id="GGO70247.1"/>
    </source>
</evidence>
<keyword evidence="1" id="KW-1133">Transmembrane helix</keyword>
<keyword evidence="3" id="KW-1185">Reference proteome</keyword>
<reference evidence="2" key="1">
    <citation type="journal article" date="2014" name="Int. J. Syst. Evol. Microbiol.">
        <title>Complete genome sequence of Corynebacterium casei LMG S-19264T (=DSM 44701T), isolated from a smear-ripened cheese.</title>
        <authorList>
            <consortium name="US DOE Joint Genome Institute (JGI-PGF)"/>
            <person name="Walter F."/>
            <person name="Albersmeier A."/>
            <person name="Kalinowski J."/>
            <person name="Ruckert C."/>
        </authorList>
    </citation>
    <scope>NUCLEOTIDE SEQUENCE</scope>
    <source>
        <strain evidence="2">CGMCC 1.7086</strain>
    </source>
</reference>
<evidence type="ECO:0000313" key="3">
    <source>
        <dbReference type="Proteomes" id="UP000606935"/>
    </source>
</evidence>
<sequence>MNINATVVGQIIFINFLVMLFLTLKFAKGKSDNLPLVGFYTFLLSFLFFPASWLYCWYWSRMKPNVASEL</sequence>
<dbReference type="Proteomes" id="UP000606935">
    <property type="component" value="Unassembled WGS sequence"/>
</dbReference>
<organism evidence="2 3">
    <name type="scientific">Bowmanella pacifica</name>
    <dbReference type="NCBI Taxonomy" id="502051"/>
    <lineage>
        <taxon>Bacteria</taxon>
        <taxon>Pseudomonadati</taxon>
        <taxon>Pseudomonadota</taxon>
        <taxon>Gammaproteobacteria</taxon>
        <taxon>Alteromonadales</taxon>
        <taxon>Alteromonadaceae</taxon>
        <taxon>Bowmanella</taxon>
    </lineage>
</organism>